<evidence type="ECO:0000259" key="3">
    <source>
        <dbReference type="Pfam" id="PF18912"/>
    </source>
</evidence>
<evidence type="ECO:0000259" key="2">
    <source>
        <dbReference type="Pfam" id="PF00156"/>
    </source>
</evidence>
<dbReference type="InterPro" id="IPR044005">
    <property type="entry name" value="DZR_2"/>
</dbReference>
<dbReference type="PANTHER" id="PTHR47505">
    <property type="entry name" value="DNA UTILIZATION PROTEIN YHGH"/>
    <property type="match status" value="1"/>
</dbReference>
<keyword evidence="5" id="KW-1185">Reference proteome</keyword>
<name>A0A934WEN9_9RHOB</name>
<dbReference type="EMBL" id="NHSD01000116">
    <property type="protein sequence ID" value="MBK5926295.1"/>
    <property type="molecule type" value="Genomic_DNA"/>
</dbReference>
<dbReference type="InterPro" id="IPR029057">
    <property type="entry name" value="PRTase-like"/>
</dbReference>
<dbReference type="PANTHER" id="PTHR47505:SF1">
    <property type="entry name" value="DNA UTILIZATION PROTEIN YHGH"/>
    <property type="match status" value="1"/>
</dbReference>
<organism evidence="4 5">
    <name type="scientific">Rhodobaculum claviforme</name>
    <dbReference type="NCBI Taxonomy" id="1549854"/>
    <lineage>
        <taxon>Bacteria</taxon>
        <taxon>Pseudomonadati</taxon>
        <taxon>Pseudomonadota</taxon>
        <taxon>Alphaproteobacteria</taxon>
        <taxon>Rhodobacterales</taxon>
        <taxon>Paracoccaceae</taxon>
        <taxon>Rhodobaculum</taxon>
    </lineage>
</organism>
<gene>
    <name evidence="4" type="ORF">CCR87_02820</name>
</gene>
<dbReference type="AlphaFoldDB" id="A0A934WEN9"/>
<feature type="domain" description="Phosphoribosyltransferase" evidence="2">
    <location>
        <begin position="146"/>
        <end position="238"/>
    </location>
</feature>
<dbReference type="InterPro" id="IPR051910">
    <property type="entry name" value="ComF/GntX_DNA_util-trans"/>
</dbReference>
<protein>
    <submittedName>
        <fullName evidence="4">Amidophosphoribosyltransferase</fullName>
    </submittedName>
</protein>
<reference evidence="4" key="1">
    <citation type="submission" date="2017-05" db="EMBL/GenBank/DDBJ databases">
        <authorList>
            <person name="Imhoff J.F."/>
            <person name="Rahn T."/>
            <person name="Kuenzel S."/>
            <person name="Neulinger S.C."/>
        </authorList>
    </citation>
    <scope>NUCLEOTIDE SEQUENCE</scope>
    <source>
        <strain evidence="4">LMG 28126</strain>
    </source>
</reference>
<evidence type="ECO:0000313" key="5">
    <source>
        <dbReference type="Proteomes" id="UP000706333"/>
    </source>
</evidence>
<dbReference type="Pfam" id="PF18912">
    <property type="entry name" value="DZR_2"/>
    <property type="match status" value="1"/>
</dbReference>
<evidence type="ECO:0000313" key="4">
    <source>
        <dbReference type="EMBL" id="MBK5926295.1"/>
    </source>
</evidence>
<dbReference type="Gene3D" id="3.40.50.2020">
    <property type="match status" value="1"/>
</dbReference>
<reference evidence="4" key="2">
    <citation type="journal article" date="2020" name="Microorganisms">
        <title>Osmotic Adaptation and Compatible Solute Biosynthesis of Phototrophic Bacteria as Revealed from Genome Analyses.</title>
        <authorList>
            <person name="Imhoff J.F."/>
            <person name="Rahn T."/>
            <person name="Kunzel S."/>
            <person name="Keller A."/>
            <person name="Neulinger S.C."/>
        </authorList>
    </citation>
    <scope>NUCLEOTIDE SEQUENCE</scope>
    <source>
        <strain evidence="4">LMG 28126</strain>
    </source>
</reference>
<proteinExistence type="inferred from homology"/>
<comment type="similarity">
    <text evidence="1">Belongs to the ComF/GntX family.</text>
</comment>
<accession>A0A934WEN9</accession>
<feature type="domain" description="Double zinc ribbon" evidence="3">
    <location>
        <begin position="6"/>
        <end position="69"/>
    </location>
</feature>
<dbReference type="Proteomes" id="UP000706333">
    <property type="component" value="Unassembled WGS sequence"/>
</dbReference>
<evidence type="ECO:0000256" key="1">
    <source>
        <dbReference type="ARBA" id="ARBA00008007"/>
    </source>
</evidence>
<comment type="caution">
    <text evidence="4">The sequence shown here is derived from an EMBL/GenBank/DDBJ whole genome shotgun (WGS) entry which is preliminary data.</text>
</comment>
<dbReference type="Pfam" id="PF00156">
    <property type="entry name" value="Pribosyltran"/>
    <property type="match status" value="1"/>
</dbReference>
<dbReference type="RefSeq" id="WP_201155962.1">
    <property type="nucleotide sequence ID" value="NZ_NHSD01000116.1"/>
</dbReference>
<dbReference type="SUPFAM" id="SSF53271">
    <property type="entry name" value="PRTase-like"/>
    <property type="match status" value="1"/>
</dbReference>
<sequence>MGLQRALRLLYPPQCLACAEQVEGEDALCPACWRAMPFIAGLVCDACGIPLPGRPDGPGADGALCDDCLTVPRAWQRGRAAFLYDGTARRLVLGLKHADRLDLTRACGRWLTAAARPILRPDMLVVPVPLHWTRLFRRRYNQSAVLAHALGRAAGLELCPDLLVRRRRTSAQAGTMIARHANLEDALALHPRRGARARGRAVLLVDDVMTSGATLGAAADLLLAGGAARVDVVVLARVARRDWSAP</sequence>
<dbReference type="InterPro" id="IPR000836">
    <property type="entry name" value="PRTase_dom"/>
</dbReference>